<dbReference type="OrthoDB" id="3405416at2"/>
<dbReference type="InterPro" id="IPR019692">
    <property type="entry name" value="CFP-6_PH"/>
</dbReference>
<feature type="domain" description="Low molecular weight protein antigen 6 PH" evidence="1">
    <location>
        <begin position="52"/>
        <end position="118"/>
    </location>
</feature>
<dbReference type="AlphaFoldDB" id="A0A1C6UAE7"/>
<keyword evidence="3" id="KW-1185">Reference proteome</keyword>
<proteinExistence type="predicted"/>
<dbReference type="EMBL" id="FMIA01000002">
    <property type="protein sequence ID" value="SCL51065.1"/>
    <property type="molecule type" value="Genomic_DNA"/>
</dbReference>
<sequence length="125" mass="13694">MSRAATVHFRHNQALMVAAVIATIGALPLATARWYFLPLLLVPLAVAVWGWRAGTHADARELRLRGLVGQRRIPWDRVAELLVDRRGRAVVRLADGTEFALPAVRGSDLPRLVAVTGQSVTDDQP</sequence>
<gene>
    <name evidence="2" type="ORF">GA0070617_1675</name>
</gene>
<protein>
    <submittedName>
        <fullName evidence="2">PH domain-containing protein</fullName>
    </submittedName>
</protein>
<reference evidence="2 3" key="1">
    <citation type="submission" date="2016-06" db="EMBL/GenBank/DDBJ databases">
        <authorList>
            <person name="Kjaerup R.B."/>
            <person name="Dalgaard T.S."/>
            <person name="Juul-Madsen H.R."/>
        </authorList>
    </citation>
    <scope>NUCLEOTIDE SEQUENCE [LARGE SCALE GENOMIC DNA]</scope>
    <source>
        <strain evidence="2 3">DSM 45577</strain>
    </source>
</reference>
<name>A0A1C6UAE7_9ACTN</name>
<dbReference type="STRING" id="683228.GA0070617_1675"/>
<organism evidence="2 3">
    <name type="scientific">Micromonospora yangpuensis</name>
    <dbReference type="NCBI Taxonomy" id="683228"/>
    <lineage>
        <taxon>Bacteria</taxon>
        <taxon>Bacillati</taxon>
        <taxon>Actinomycetota</taxon>
        <taxon>Actinomycetes</taxon>
        <taxon>Micromonosporales</taxon>
        <taxon>Micromonosporaceae</taxon>
        <taxon>Micromonospora</taxon>
    </lineage>
</organism>
<evidence type="ECO:0000313" key="3">
    <source>
        <dbReference type="Proteomes" id="UP000198937"/>
    </source>
</evidence>
<dbReference type="Pfam" id="PF10756">
    <property type="entry name" value="bPH_6"/>
    <property type="match status" value="1"/>
</dbReference>
<dbReference type="Proteomes" id="UP000198937">
    <property type="component" value="Unassembled WGS sequence"/>
</dbReference>
<accession>A0A1C6UAE7</accession>
<evidence type="ECO:0000259" key="1">
    <source>
        <dbReference type="Pfam" id="PF10756"/>
    </source>
</evidence>
<evidence type="ECO:0000313" key="2">
    <source>
        <dbReference type="EMBL" id="SCL51065.1"/>
    </source>
</evidence>